<evidence type="ECO:0008006" key="4">
    <source>
        <dbReference type="Google" id="ProtNLM"/>
    </source>
</evidence>
<proteinExistence type="predicted"/>
<sequence length="82" mass="9209">MKRFFKTGLLLMAISISVIACRETNEADDVNNDDLRTEAGAEVKVSEDGSKVKIKTDDKKVKIKTDDDGEYKEKVKIDNDDN</sequence>
<keyword evidence="3" id="KW-1185">Reference proteome</keyword>
<dbReference type="AlphaFoldDB" id="A0A5B8YKE3"/>
<protein>
    <recommendedName>
        <fullName evidence="4">Membrane or secreted protein</fullName>
    </recommendedName>
</protein>
<reference evidence="2 3" key="1">
    <citation type="submission" date="2019-08" db="EMBL/GenBank/DDBJ databases">
        <title>Antarcticibacterium arcticum sp. nov., a bacterium isolated from marine sediment of the Canadian Beaufort Sea.</title>
        <authorList>
            <person name="Lee Y.M."/>
            <person name="Baek K."/>
            <person name="Lee D.-H."/>
            <person name="Shin S.C."/>
            <person name="Jin Y.K."/>
            <person name="Park Y."/>
        </authorList>
    </citation>
    <scope>NUCLEOTIDE SEQUENCE [LARGE SCALE GENOMIC DNA]</scope>
    <source>
        <strain evidence="2 3">PAMC 28998</strain>
    </source>
</reference>
<evidence type="ECO:0000256" key="1">
    <source>
        <dbReference type="SAM" id="SignalP"/>
    </source>
</evidence>
<name>A0A5B8YKE3_9FLAO</name>
<organism evidence="2 3">
    <name type="scientific">Antarcticibacterium arcticum</name>
    <dbReference type="NCBI Taxonomy" id="2585771"/>
    <lineage>
        <taxon>Bacteria</taxon>
        <taxon>Pseudomonadati</taxon>
        <taxon>Bacteroidota</taxon>
        <taxon>Flavobacteriia</taxon>
        <taxon>Flavobacteriales</taxon>
        <taxon>Flavobacteriaceae</taxon>
        <taxon>Antarcticibacterium</taxon>
    </lineage>
</organism>
<evidence type="ECO:0000313" key="2">
    <source>
        <dbReference type="EMBL" id="QED37317.1"/>
    </source>
</evidence>
<gene>
    <name evidence="2" type="ORF">FK178_06125</name>
</gene>
<evidence type="ECO:0000313" key="3">
    <source>
        <dbReference type="Proteomes" id="UP000321954"/>
    </source>
</evidence>
<keyword evidence="1" id="KW-0732">Signal</keyword>
<dbReference type="KEGG" id="anp:FK178_06125"/>
<dbReference type="EMBL" id="CP042476">
    <property type="protein sequence ID" value="QED37317.1"/>
    <property type="molecule type" value="Genomic_DNA"/>
</dbReference>
<dbReference type="PROSITE" id="PS51257">
    <property type="entry name" value="PROKAR_LIPOPROTEIN"/>
    <property type="match status" value="1"/>
</dbReference>
<dbReference type="Proteomes" id="UP000321954">
    <property type="component" value="Chromosome"/>
</dbReference>
<dbReference type="RefSeq" id="WP_146832211.1">
    <property type="nucleotide sequence ID" value="NZ_CP042476.1"/>
</dbReference>
<feature type="chain" id="PRO_5022963527" description="Membrane or secreted protein" evidence="1">
    <location>
        <begin position="21"/>
        <end position="82"/>
    </location>
</feature>
<dbReference type="OrthoDB" id="9947910at2"/>
<accession>A0A5B8YKE3</accession>
<feature type="signal peptide" evidence="1">
    <location>
        <begin position="1"/>
        <end position="20"/>
    </location>
</feature>